<feature type="chain" id="PRO_5021959076" description="Lipoprotein" evidence="1">
    <location>
        <begin position="26"/>
        <end position="127"/>
    </location>
</feature>
<evidence type="ECO:0000313" key="3">
    <source>
        <dbReference type="Proteomes" id="UP000315369"/>
    </source>
</evidence>
<name>A0A540WQR3_9BACT</name>
<feature type="signal peptide" evidence="1">
    <location>
        <begin position="1"/>
        <end position="25"/>
    </location>
</feature>
<comment type="caution">
    <text evidence="2">The sequence shown here is derived from an EMBL/GenBank/DDBJ whole genome shotgun (WGS) entry which is preliminary data.</text>
</comment>
<organism evidence="2 3">
    <name type="scientific">Myxococcus llanfairpwllgwyngyllgogerychwyrndrobwllllantysiliogogogochensis</name>
    <dbReference type="NCBI Taxonomy" id="2590453"/>
    <lineage>
        <taxon>Bacteria</taxon>
        <taxon>Pseudomonadati</taxon>
        <taxon>Myxococcota</taxon>
        <taxon>Myxococcia</taxon>
        <taxon>Myxococcales</taxon>
        <taxon>Cystobacterineae</taxon>
        <taxon>Myxococcaceae</taxon>
        <taxon>Myxococcus</taxon>
    </lineage>
</organism>
<dbReference type="RefSeq" id="WP_141646998.1">
    <property type="nucleotide sequence ID" value="NZ_VIFM01000201.1"/>
</dbReference>
<gene>
    <name evidence="2" type="ORF">FJV41_35280</name>
</gene>
<evidence type="ECO:0000313" key="2">
    <source>
        <dbReference type="EMBL" id="TQF11237.1"/>
    </source>
</evidence>
<dbReference type="AlphaFoldDB" id="A0A540WQR3"/>
<dbReference type="Proteomes" id="UP000315369">
    <property type="component" value="Unassembled WGS sequence"/>
</dbReference>
<evidence type="ECO:0000256" key="1">
    <source>
        <dbReference type="SAM" id="SignalP"/>
    </source>
</evidence>
<sequence>MHPSRVLRAAALLLASVTLTPSALAAETPQPNVPYVFVTVDSYSLVQADTIQVTGVLQGENTPRTLEFEFPYPSTNYYGASPHIARCDRLALLLMNKPGAYLLELSFRYQGAIVTCKLTRRTAAPAP</sequence>
<accession>A0A540WQR3</accession>
<keyword evidence="3" id="KW-1185">Reference proteome</keyword>
<proteinExistence type="predicted"/>
<evidence type="ECO:0008006" key="4">
    <source>
        <dbReference type="Google" id="ProtNLM"/>
    </source>
</evidence>
<keyword evidence="1" id="KW-0732">Signal</keyword>
<protein>
    <recommendedName>
        <fullName evidence="4">Lipoprotein</fullName>
    </recommendedName>
</protein>
<dbReference type="EMBL" id="VIFM01000201">
    <property type="protein sequence ID" value="TQF11237.1"/>
    <property type="molecule type" value="Genomic_DNA"/>
</dbReference>
<dbReference type="OrthoDB" id="5383348at2"/>
<reference evidence="2 3" key="1">
    <citation type="submission" date="2019-06" db="EMBL/GenBank/DDBJ databases">
        <authorList>
            <person name="Livingstone P."/>
            <person name="Whitworth D."/>
        </authorList>
    </citation>
    <scope>NUCLEOTIDE SEQUENCE [LARGE SCALE GENOMIC DNA]</scope>
    <source>
        <strain evidence="2 3">AM401</strain>
    </source>
</reference>